<dbReference type="AlphaFoldDB" id="A0A0F0GNK8"/>
<dbReference type="EMBL" id="JYJG01000288">
    <property type="protein sequence ID" value="KJK43532.1"/>
    <property type="molecule type" value="Genomic_DNA"/>
</dbReference>
<comment type="caution">
    <text evidence="1">The sequence shown here is derived from an EMBL/GenBank/DDBJ whole genome shotgun (WGS) entry which is preliminary data.</text>
</comment>
<proteinExistence type="predicted"/>
<reference evidence="1 2" key="1">
    <citation type="submission" date="2015-02" db="EMBL/GenBank/DDBJ databases">
        <authorList>
            <person name="Ju K.-S."/>
            <person name="Doroghazi J.R."/>
            <person name="Metcalf W."/>
        </authorList>
    </citation>
    <scope>NUCLEOTIDE SEQUENCE [LARGE SCALE GENOMIC DNA]</scope>
    <source>
        <strain evidence="1 2">NRRL B-16140</strain>
    </source>
</reference>
<evidence type="ECO:0008006" key="3">
    <source>
        <dbReference type="Google" id="ProtNLM"/>
    </source>
</evidence>
<dbReference type="PATRIC" id="fig|68170.10.peg.8565"/>
<evidence type="ECO:0000313" key="1">
    <source>
        <dbReference type="EMBL" id="KJK43532.1"/>
    </source>
</evidence>
<gene>
    <name evidence="1" type="ORF">UK23_32910</name>
</gene>
<evidence type="ECO:0000313" key="2">
    <source>
        <dbReference type="Proteomes" id="UP000033393"/>
    </source>
</evidence>
<dbReference type="InterPro" id="IPR032710">
    <property type="entry name" value="NTF2-like_dom_sf"/>
</dbReference>
<protein>
    <recommendedName>
        <fullName evidence="3">SnoaL-like domain-containing protein</fullName>
    </recommendedName>
</protein>
<name>A0A0F0GNK8_LENAE</name>
<accession>A0A0F0GNK8</accession>
<sequence length="119" mass="13242">MIATLADDAEMVTPLSSRVVVRGRDDLRIFFGAFLPVLSRELHWRSRVSNGDTTVALAVARLGGVRVEDAMLIEQNADGRICRITPHVRPWLGLTVSAFVLGPKLMRHPGLIRRAMARR</sequence>
<dbReference type="Gene3D" id="3.10.450.50">
    <property type="match status" value="1"/>
</dbReference>
<keyword evidence="2" id="KW-1185">Reference proteome</keyword>
<dbReference type="Proteomes" id="UP000033393">
    <property type="component" value="Unassembled WGS sequence"/>
</dbReference>
<dbReference type="SUPFAM" id="SSF54427">
    <property type="entry name" value="NTF2-like"/>
    <property type="match status" value="1"/>
</dbReference>
<organism evidence="1 2">
    <name type="scientific">Lentzea aerocolonigenes</name>
    <name type="common">Lechevalieria aerocolonigenes</name>
    <name type="synonym">Saccharothrix aerocolonigenes</name>
    <dbReference type="NCBI Taxonomy" id="68170"/>
    <lineage>
        <taxon>Bacteria</taxon>
        <taxon>Bacillati</taxon>
        <taxon>Actinomycetota</taxon>
        <taxon>Actinomycetes</taxon>
        <taxon>Pseudonocardiales</taxon>
        <taxon>Pseudonocardiaceae</taxon>
        <taxon>Lentzea</taxon>
    </lineage>
</organism>